<dbReference type="InterPro" id="IPR006274">
    <property type="entry name" value="CarbamoylP_synth_ssu"/>
</dbReference>
<dbReference type="PRINTS" id="PR00099">
    <property type="entry name" value="CPSGATASE"/>
</dbReference>
<dbReference type="GO" id="GO:0044205">
    <property type="term" value="P:'de novo' UMP biosynthetic process"/>
    <property type="evidence" value="ECO:0007669"/>
    <property type="project" value="UniProtKB-UniRule"/>
</dbReference>
<dbReference type="SUPFAM" id="SSF52317">
    <property type="entry name" value="Class I glutamine amidotransferase-like"/>
    <property type="match status" value="1"/>
</dbReference>
<dbReference type="NCBIfam" id="TIGR01368">
    <property type="entry name" value="CPSaseIIsmall"/>
    <property type="match status" value="1"/>
</dbReference>
<organism evidence="13 14">
    <name type="scientific">Proteiniclasticum ruminis</name>
    <dbReference type="NCBI Taxonomy" id="398199"/>
    <lineage>
        <taxon>Bacteria</taxon>
        <taxon>Bacillati</taxon>
        <taxon>Bacillota</taxon>
        <taxon>Clostridia</taxon>
        <taxon>Eubacteriales</taxon>
        <taxon>Clostridiaceae</taxon>
        <taxon>Proteiniclasticum</taxon>
    </lineage>
</organism>
<evidence type="ECO:0000313" key="14">
    <source>
        <dbReference type="Proteomes" id="UP000181899"/>
    </source>
</evidence>
<feature type="region of interest" description="CPSase" evidence="11">
    <location>
        <begin position="1"/>
        <end position="169"/>
    </location>
</feature>
<dbReference type="EMBL" id="FOVK01000001">
    <property type="protein sequence ID" value="SFN43514.1"/>
    <property type="molecule type" value="Genomic_DNA"/>
</dbReference>
<feature type="binding site" evidence="11">
    <location>
        <position position="218"/>
    </location>
    <ligand>
        <name>L-glutamine</name>
        <dbReference type="ChEBI" id="CHEBI:58359"/>
    </ligand>
</feature>
<feature type="active site" description="Nucleophile" evidence="11">
    <location>
        <position position="245"/>
    </location>
</feature>
<dbReference type="InterPro" id="IPR035686">
    <property type="entry name" value="CPSase_GATase1"/>
</dbReference>
<evidence type="ECO:0000256" key="2">
    <source>
        <dbReference type="ARBA" id="ARBA00005077"/>
    </source>
</evidence>
<name>A0A1I4YZT0_9CLOT</name>
<dbReference type="Gene3D" id="3.50.30.20">
    <property type="entry name" value="Carbamoyl-phosphate synthase small subunit, N-terminal domain"/>
    <property type="match status" value="1"/>
</dbReference>
<dbReference type="PROSITE" id="PS51273">
    <property type="entry name" value="GATASE_TYPE_1"/>
    <property type="match status" value="1"/>
</dbReference>
<sequence>MKNFLHLENGMVFEGQSFGEMKETIGEVVFHTGMTGYEELLSDPSYHGQMVVLTQPLVGNYGITLEDLQSDGPKLKALIVREAVKEPSGFRCEIPLPDFLEHHRVPGMESVDTRALTRVLREHGTMKGLLSERRQTATEIRKKLQSFDNVKPALAVTTKERYTLGSGKHHVAVMDFGIKRGILEEIVKRDWTVTVFPADTSAEVILSERPDKVLLSNGPGDPESYQEILQEVKKLMGKVPLLGICLGHQLLSLALGGKTEKLLYGHRGANHPVEDLETGKVFITSQNHGYVVTVLPEGVSVTHRSLQDGTVEGICEEKLRVRSVQFHPEASPGPSDAGVIFDQMLEMEKERENA</sequence>
<keyword evidence="11" id="KW-0028">Amino-acid biosynthesis</keyword>
<dbReference type="CDD" id="cd01744">
    <property type="entry name" value="GATase1_CPSase"/>
    <property type="match status" value="1"/>
</dbReference>
<dbReference type="AlphaFoldDB" id="A0A1I4YZT0"/>
<feature type="binding site" evidence="11">
    <location>
        <position position="249"/>
    </location>
    <ligand>
        <name>L-glutamine</name>
        <dbReference type="ChEBI" id="CHEBI:58359"/>
    </ligand>
</feature>
<dbReference type="GO" id="GO:0004359">
    <property type="term" value="F:glutaminase activity"/>
    <property type="evidence" value="ECO:0007669"/>
    <property type="project" value="RHEA"/>
</dbReference>
<comment type="similarity">
    <text evidence="3 11">Belongs to the CarA family.</text>
</comment>
<comment type="pathway">
    <text evidence="1 11">Pyrimidine metabolism; UMP biosynthesis via de novo pathway; (S)-dihydroorotate from bicarbonate: step 1/3.</text>
</comment>
<keyword evidence="4 11" id="KW-0436">Ligase</keyword>
<dbReference type="InterPro" id="IPR029062">
    <property type="entry name" value="Class_I_gatase-like"/>
</dbReference>
<dbReference type="GO" id="GO:0006526">
    <property type="term" value="P:L-arginine biosynthetic process"/>
    <property type="evidence" value="ECO:0007669"/>
    <property type="project" value="UniProtKB-UniRule"/>
</dbReference>
<reference evidence="13 14" key="1">
    <citation type="submission" date="2016-10" db="EMBL/GenBank/DDBJ databases">
        <authorList>
            <person name="de Groot N.N."/>
        </authorList>
    </citation>
    <scope>NUCLEOTIDE SEQUENCE [LARGE SCALE GENOMIC DNA]</scope>
    <source>
        <strain evidence="13 14">ML2</strain>
    </source>
</reference>
<feature type="binding site" evidence="11">
    <location>
        <position position="287"/>
    </location>
    <ligand>
        <name>L-glutamine</name>
        <dbReference type="ChEBI" id="CHEBI:58359"/>
    </ligand>
</feature>
<dbReference type="OrthoDB" id="9804328at2"/>
<evidence type="ECO:0000256" key="5">
    <source>
        <dbReference type="ARBA" id="ARBA00022741"/>
    </source>
</evidence>
<dbReference type="Gene3D" id="3.40.50.880">
    <property type="match status" value="1"/>
</dbReference>
<dbReference type="RefSeq" id="WP_074910764.1">
    <property type="nucleotide sequence ID" value="NZ_FOVK01000001.1"/>
</dbReference>
<comment type="pathway">
    <text evidence="2 11">Amino-acid biosynthesis; L-arginine biosynthesis; carbamoyl phosphate from bicarbonate: step 1/1.</text>
</comment>
<dbReference type="eggNOG" id="COG0505">
    <property type="taxonomic scope" value="Bacteria"/>
</dbReference>
<feature type="binding site" evidence="11">
    <location>
        <position position="290"/>
    </location>
    <ligand>
        <name>L-glutamine</name>
        <dbReference type="ChEBI" id="CHEBI:58359"/>
    </ligand>
</feature>
<dbReference type="InterPro" id="IPR002474">
    <property type="entry name" value="CarbamoylP_synth_ssu_N"/>
</dbReference>
<evidence type="ECO:0000313" key="13">
    <source>
        <dbReference type="EMBL" id="SFN43514.1"/>
    </source>
</evidence>
<feature type="active site" evidence="11">
    <location>
        <position position="329"/>
    </location>
</feature>
<proteinExistence type="inferred from homology"/>
<keyword evidence="14" id="KW-1185">Reference proteome</keyword>
<comment type="function">
    <text evidence="11">Small subunit of the glutamine-dependent carbamoyl phosphate synthetase (CPSase). CPSase catalyzes the formation of carbamoyl phosphate from the ammonia moiety of glutamine, carbonate, and phosphate donated by ATP, constituting the first step of 2 biosynthetic pathways, one leading to arginine and/or urea and the other to pyrimidine nucleotides. The small subunit (glutamine amidotransferase) binds and cleaves glutamine to supply the large subunit with the substrate ammonia.</text>
</comment>
<feature type="binding site" evidence="11">
    <location>
        <position position="246"/>
    </location>
    <ligand>
        <name>L-glutamine</name>
        <dbReference type="ChEBI" id="CHEBI:58359"/>
    </ligand>
</feature>
<dbReference type="STRING" id="398199.SAMN05421804_101459"/>
<dbReference type="NCBIfam" id="NF009475">
    <property type="entry name" value="PRK12838.1"/>
    <property type="match status" value="1"/>
</dbReference>
<protein>
    <recommendedName>
        <fullName evidence="11">Carbamoyl phosphate synthase small chain</fullName>
        <ecNumber evidence="11">6.3.5.5</ecNumber>
    </recommendedName>
    <alternativeName>
        <fullName evidence="11">Carbamoyl phosphate synthetase glutamine chain</fullName>
    </alternativeName>
</protein>
<dbReference type="GO" id="GO:0004088">
    <property type="term" value="F:carbamoyl-phosphate synthase (glutamine-hydrolyzing) activity"/>
    <property type="evidence" value="ECO:0007669"/>
    <property type="project" value="UniProtKB-UniRule"/>
</dbReference>
<dbReference type="PANTHER" id="PTHR43418:SF7">
    <property type="entry name" value="CARBAMOYL-PHOSPHATE SYNTHASE SMALL CHAIN"/>
    <property type="match status" value="1"/>
</dbReference>
<dbReference type="Pfam" id="PF00988">
    <property type="entry name" value="CPSase_sm_chain"/>
    <property type="match status" value="1"/>
</dbReference>
<keyword evidence="7 11" id="KW-0315">Glutamine amidotransferase</keyword>
<dbReference type="SMART" id="SM01097">
    <property type="entry name" value="CPSase_sm_chain"/>
    <property type="match status" value="1"/>
</dbReference>
<dbReference type="GO" id="GO:0006541">
    <property type="term" value="P:glutamine metabolic process"/>
    <property type="evidence" value="ECO:0007669"/>
    <property type="project" value="InterPro"/>
</dbReference>
<keyword evidence="11" id="KW-0055">Arginine biosynthesis</keyword>
<dbReference type="GO" id="GO:0005524">
    <property type="term" value="F:ATP binding"/>
    <property type="evidence" value="ECO:0007669"/>
    <property type="project" value="UniProtKB-UniRule"/>
</dbReference>
<evidence type="ECO:0000256" key="1">
    <source>
        <dbReference type="ARBA" id="ARBA00004812"/>
    </source>
</evidence>
<keyword evidence="6 11" id="KW-0067">ATP-binding</keyword>
<dbReference type="Pfam" id="PF00117">
    <property type="entry name" value="GATase"/>
    <property type="match status" value="1"/>
</dbReference>
<evidence type="ECO:0000256" key="6">
    <source>
        <dbReference type="ARBA" id="ARBA00022840"/>
    </source>
</evidence>
<dbReference type="InterPro" id="IPR050472">
    <property type="entry name" value="Anth_synth/Amidotransfase"/>
</dbReference>
<evidence type="ECO:0000256" key="10">
    <source>
        <dbReference type="ARBA" id="ARBA00049285"/>
    </source>
</evidence>
<dbReference type="PANTHER" id="PTHR43418">
    <property type="entry name" value="MULTIFUNCTIONAL TRYPTOPHAN BIOSYNTHESIS PROTEIN-RELATED"/>
    <property type="match status" value="1"/>
</dbReference>
<dbReference type="HAMAP" id="MF_01209">
    <property type="entry name" value="CPSase_S_chain"/>
    <property type="match status" value="1"/>
</dbReference>
<gene>
    <name evidence="11" type="primary">carA</name>
    <name evidence="13" type="ORF">SAMN04488695_101871</name>
</gene>
<dbReference type="PRINTS" id="PR00096">
    <property type="entry name" value="GATASE"/>
</dbReference>
<evidence type="ECO:0000256" key="4">
    <source>
        <dbReference type="ARBA" id="ARBA00022598"/>
    </source>
</evidence>
<keyword evidence="8 11" id="KW-0665">Pyrimidine biosynthesis</keyword>
<dbReference type="FunFam" id="3.50.30.20:FF:000001">
    <property type="entry name" value="Carbamoyl-phosphate synthase small chain"/>
    <property type="match status" value="1"/>
</dbReference>
<dbReference type="UniPathway" id="UPA00068">
    <property type="reaction ID" value="UER00171"/>
</dbReference>
<comment type="catalytic activity">
    <reaction evidence="9 11">
        <text>hydrogencarbonate + L-glutamine + 2 ATP + H2O = carbamoyl phosphate + L-glutamate + 2 ADP + phosphate + 2 H(+)</text>
        <dbReference type="Rhea" id="RHEA:18633"/>
        <dbReference type="ChEBI" id="CHEBI:15377"/>
        <dbReference type="ChEBI" id="CHEBI:15378"/>
        <dbReference type="ChEBI" id="CHEBI:17544"/>
        <dbReference type="ChEBI" id="CHEBI:29985"/>
        <dbReference type="ChEBI" id="CHEBI:30616"/>
        <dbReference type="ChEBI" id="CHEBI:43474"/>
        <dbReference type="ChEBI" id="CHEBI:58228"/>
        <dbReference type="ChEBI" id="CHEBI:58359"/>
        <dbReference type="ChEBI" id="CHEBI:456216"/>
        <dbReference type="EC" id="6.3.5.5"/>
    </reaction>
</comment>
<dbReference type="Proteomes" id="UP000181899">
    <property type="component" value="Unassembled WGS sequence"/>
</dbReference>
<dbReference type="GO" id="GO:0006207">
    <property type="term" value="P:'de novo' pyrimidine nucleobase biosynthetic process"/>
    <property type="evidence" value="ECO:0007669"/>
    <property type="project" value="InterPro"/>
</dbReference>
<comment type="catalytic activity">
    <reaction evidence="10 11">
        <text>L-glutamine + H2O = L-glutamate + NH4(+)</text>
        <dbReference type="Rhea" id="RHEA:15889"/>
        <dbReference type="ChEBI" id="CHEBI:15377"/>
        <dbReference type="ChEBI" id="CHEBI:28938"/>
        <dbReference type="ChEBI" id="CHEBI:29985"/>
        <dbReference type="ChEBI" id="CHEBI:58359"/>
    </reaction>
</comment>
<feature type="binding site" evidence="11">
    <location>
        <position position="45"/>
    </location>
    <ligand>
        <name>L-glutamine</name>
        <dbReference type="ChEBI" id="CHEBI:58359"/>
    </ligand>
</feature>
<feature type="binding site" evidence="11">
    <location>
        <position position="289"/>
    </location>
    <ligand>
        <name>L-glutamine</name>
        <dbReference type="ChEBI" id="CHEBI:58359"/>
    </ligand>
</feature>
<feature type="binding site" evidence="11">
    <location>
        <position position="220"/>
    </location>
    <ligand>
        <name>L-glutamine</name>
        <dbReference type="ChEBI" id="CHEBI:58359"/>
    </ligand>
</feature>
<dbReference type="SUPFAM" id="SSF52021">
    <property type="entry name" value="Carbamoyl phosphate synthetase, small subunit N-terminal domain"/>
    <property type="match status" value="1"/>
</dbReference>
<dbReference type="InterPro" id="IPR017926">
    <property type="entry name" value="GATASE"/>
</dbReference>
<dbReference type="UniPathway" id="UPA00070">
    <property type="reaction ID" value="UER00115"/>
</dbReference>
<dbReference type="InterPro" id="IPR036480">
    <property type="entry name" value="CarbP_synth_ssu_N_sf"/>
</dbReference>
<evidence type="ECO:0000256" key="3">
    <source>
        <dbReference type="ARBA" id="ARBA00007800"/>
    </source>
</evidence>
<evidence type="ECO:0000256" key="9">
    <source>
        <dbReference type="ARBA" id="ARBA00048816"/>
    </source>
</evidence>
<feature type="active site" evidence="11">
    <location>
        <position position="327"/>
    </location>
</feature>
<dbReference type="EC" id="6.3.5.5" evidence="11"/>
<evidence type="ECO:0000259" key="12">
    <source>
        <dbReference type="SMART" id="SM01097"/>
    </source>
</evidence>
<evidence type="ECO:0000256" key="7">
    <source>
        <dbReference type="ARBA" id="ARBA00022962"/>
    </source>
</evidence>
<dbReference type="PRINTS" id="PR00097">
    <property type="entry name" value="ANTSNTHASEII"/>
</dbReference>
<accession>A0A1I4YZT0</accession>
<evidence type="ECO:0000256" key="11">
    <source>
        <dbReference type="HAMAP-Rule" id="MF_01209"/>
    </source>
</evidence>
<evidence type="ECO:0000256" key="8">
    <source>
        <dbReference type="ARBA" id="ARBA00022975"/>
    </source>
</evidence>
<keyword evidence="5 11" id="KW-0547">Nucleotide-binding</keyword>
<comment type="subunit">
    <text evidence="11">Composed of two chains; the small (or glutamine) chain promotes the hydrolysis of glutamine to ammonia, which is used by the large (or ammonia) chain to synthesize carbamoyl phosphate. Tetramer of heterodimers (alpha,beta)4.</text>
</comment>
<feature type="domain" description="Carbamoyl-phosphate synthase small subunit N-terminal" evidence="12">
    <location>
        <begin position="1"/>
        <end position="131"/>
    </location>
</feature>